<evidence type="ECO:0000256" key="1">
    <source>
        <dbReference type="SAM" id="SignalP"/>
    </source>
</evidence>
<evidence type="ECO:0000313" key="2">
    <source>
        <dbReference type="EMBL" id="OAQ36436.1"/>
    </source>
</evidence>
<keyword evidence="1" id="KW-0732">Signal</keyword>
<proteinExistence type="predicted"/>
<organism evidence="2 3">
    <name type="scientific">Linnemannia elongata AG-77</name>
    <dbReference type="NCBI Taxonomy" id="1314771"/>
    <lineage>
        <taxon>Eukaryota</taxon>
        <taxon>Fungi</taxon>
        <taxon>Fungi incertae sedis</taxon>
        <taxon>Mucoromycota</taxon>
        <taxon>Mortierellomycotina</taxon>
        <taxon>Mortierellomycetes</taxon>
        <taxon>Mortierellales</taxon>
        <taxon>Mortierellaceae</taxon>
        <taxon>Linnemannia</taxon>
    </lineage>
</organism>
<protein>
    <submittedName>
        <fullName evidence="2">Uncharacterized protein</fullName>
    </submittedName>
</protein>
<dbReference type="AlphaFoldDB" id="A0A197KIJ4"/>
<dbReference type="EMBL" id="KV442011">
    <property type="protein sequence ID" value="OAQ36436.1"/>
    <property type="molecule type" value="Genomic_DNA"/>
</dbReference>
<name>A0A197KIJ4_9FUNG</name>
<accession>A0A197KIJ4</accession>
<dbReference type="Proteomes" id="UP000078512">
    <property type="component" value="Unassembled WGS sequence"/>
</dbReference>
<sequence>MLCFLFFFRYWFVCSLIVPFHSIESIPLTIHKISLNSLNISTQHLGKARIQPLLIPSPSYSPSRSLLHSPNYPLAANQHQLVITCHRLSLPSTLQNRGSPALLSSAPLRPLNNPPALAANPCSGQPVFLK</sequence>
<gene>
    <name evidence="2" type="ORF">K457DRAFT_162641</name>
</gene>
<feature type="chain" id="PRO_5012498047" evidence="1">
    <location>
        <begin position="16"/>
        <end position="130"/>
    </location>
</feature>
<reference evidence="2 3" key="1">
    <citation type="submission" date="2016-05" db="EMBL/GenBank/DDBJ databases">
        <title>Genome sequencing reveals origins of a unique bacterial endosymbiosis in the earliest lineages of terrestrial Fungi.</title>
        <authorList>
            <consortium name="DOE Joint Genome Institute"/>
            <person name="Uehling J."/>
            <person name="Gryganskyi A."/>
            <person name="Hameed K."/>
            <person name="Tschaplinski T."/>
            <person name="Misztal P."/>
            <person name="Wu S."/>
            <person name="Desiro A."/>
            <person name="Vande Pol N."/>
            <person name="Du Z.-Y."/>
            <person name="Zienkiewicz A."/>
            <person name="Zienkiewicz K."/>
            <person name="Morin E."/>
            <person name="Tisserant E."/>
            <person name="Splivallo R."/>
            <person name="Hainaut M."/>
            <person name="Henrissat B."/>
            <person name="Ohm R."/>
            <person name="Kuo A."/>
            <person name="Yan J."/>
            <person name="Lipzen A."/>
            <person name="Nolan M."/>
            <person name="Labutti K."/>
            <person name="Barry K."/>
            <person name="Goldstein A."/>
            <person name="Labbe J."/>
            <person name="Schadt C."/>
            <person name="Tuskan G."/>
            <person name="Grigoriev I."/>
            <person name="Martin F."/>
            <person name="Vilgalys R."/>
            <person name="Bonito G."/>
        </authorList>
    </citation>
    <scope>NUCLEOTIDE SEQUENCE [LARGE SCALE GENOMIC DNA]</scope>
    <source>
        <strain evidence="2 3">AG-77</strain>
    </source>
</reference>
<feature type="signal peptide" evidence="1">
    <location>
        <begin position="1"/>
        <end position="15"/>
    </location>
</feature>
<evidence type="ECO:0000313" key="3">
    <source>
        <dbReference type="Proteomes" id="UP000078512"/>
    </source>
</evidence>
<keyword evidence="3" id="KW-1185">Reference proteome</keyword>